<dbReference type="PANTHER" id="PTHR30545">
    <property type="entry name" value="SUGAR FERMENTATION STIMULATION PROTEIN A"/>
    <property type="match status" value="1"/>
</dbReference>
<dbReference type="GO" id="GO:0003677">
    <property type="term" value="F:DNA binding"/>
    <property type="evidence" value="ECO:0007669"/>
    <property type="project" value="InterPro"/>
</dbReference>
<dbReference type="HAMAP" id="MF_00095">
    <property type="entry name" value="SfsA"/>
    <property type="match status" value="1"/>
</dbReference>
<evidence type="ECO:0000313" key="5">
    <source>
        <dbReference type="Proteomes" id="UP000229498"/>
    </source>
</evidence>
<dbReference type="EMBL" id="PHIG01000036">
    <property type="protein sequence ID" value="PJK29196.1"/>
    <property type="molecule type" value="Genomic_DNA"/>
</dbReference>
<gene>
    <name evidence="1" type="primary">sfsA</name>
    <name evidence="4" type="ORF">CVT23_13410</name>
</gene>
<keyword evidence="5" id="KW-1185">Reference proteome</keyword>
<feature type="domain" description="SfsA N-terminal OB" evidence="3">
    <location>
        <begin position="13"/>
        <end position="80"/>
    </location>
</feature>
<dbReference type="InterPro" id="IPR041465">
    <property type="entry name" value="SfsA_N"/>
</dbReference>
<dbReference type="InterPro" id="IPR005224">
    <property type="entry name" value="SfsA"/>
</dbReference>
<evidence type="ECO:0000259" key="2">
    <source>
        <dbReference type="Pfam" id="PF03749"/>
    </source>
</evidence>
<dbReference type="PANTHER" id="PTHR30545:SF2">
    <property type="entry name" value="SUGAR FERMENTATION STIMULATION PROTEIN A"/>
    <property type="match status" value="1"/>
</dbReference>
<reference evidence="4 5" key="1">
    <citation type="submission" date="2017-11" db="EMBL/GenBank/DDBJ databases">
        <title>Draft genome sequence of Rhizobiales bacterium SY3-13.</title>
        <authorList>
            <person name="Sun C."/>
        </authorList>
    </citation>
    <scope>NUCLEOTIDE SEQUENCE [LARGE SCALE GENOMIC DNA]</scope>
    <source>
        <strain evidence="4 5">SY3-13</strain>
    </source>
</reference>
<sequence>MRFDPPLIRATLLRRYKRFLADVRLEDGREVTAHCPNPGSMLSLIDGGAQTVWLTPVDNPARKLKWTLELIEAGGAMVCVNTQRPNAIAEAALAAGTIPELAGYPVRRREVRYGEHSRIDLLLQAEGRPDCYVEVKGVTLSRQAGLVEFPDSVTRRGAKHLKELTAMAARGHRAVMLFLSPRGDGQVFRPAADVDSAYAAGLAAAMDAGVEAVCRTCHVSALGIYPGDAIPVLID</sequence>
<evidence type="ECO:0000313" key="4">
    <source>
        <dbReference type="EMBL" id="PJK29196.1"/>
    </source>
</evidence>
<dbReference type="OrthoDB" id="9802365at2"/>
<dbReference type="RefSeq" id="WP_109792864.1">
    <property type="nucleotide sequence ID" value="NZ_PHIG01000036.1"/>
</dbReference>
<evidence type="ECO:0000256" key="1">
    <source>
        <dbReference type="HAMAP-Rule" id="MF_00095"/>
    </source>
</evidence>
<proteinExistence type="inferred from homology"/>
<protein>
    <recommendedName>
        <fullName evidence="1">Sugar fermentation stimulation protein homolog</fullName>
    </recommendedName>
</protein>
<name>A0A2M9G0G6_9PROT</name>
<dbReference type="Proteomes" id="UP000229498">
    <property type="component" value="Unassembled WGS sequence"/>
</dbReference>
<dbReference type="Pfam" id="PF03749">
    <property type="entry name" value="SfsA"/>
    <property type="match status" value="1"/>
</dbReference>
<dbReference type="AlphaFoldDB" id="A0A2M9G0G6"/>
<dbReference type="CDD" id="cd22359">
    <property type="entry name" value="SfsA-like_bacterial"/>
    <property type="match status" value="1"/>
</dbReference>
<feature type="domain" description="Sugar fermentation stimulation protein C-terminal" evidence="2">
    <location>
        <begin position="83"/>
        <end position="221"/>
    </location>
</feature>
<comment type="similarity">
    <text evidence="1">Belongs to the SfsA family.</text>
</comment>
<dbReference type="Gene3D" id="3.40.1350.60">
    <property type="match status" value="1"/>
</dbReference>
<dbReference type="NCBIfam" id="TIGR00230">
    <property type="entry name" value="sfsA"/>
    <property type="match status" value="1"/>
</dbReference>
<dbReference type="Pfam" id="PF17746">
    <property type="entry name" value="SfsA_N"/>
    <property type="match status" value="1"/>
</dbReference>
<dbReference type="Gene3D" id="2.40.50.580">
    <property type="match status" value="1"/>
</dbReference>
<accession>A0A2M9G0G6</accession>
<evidence type="ECO:0000259" key="3">
    <source>
        <dbReference type="Pfam" id="PF17746"/>
    </source>
</evidence>
<dbReference type="InterPro" id="IPR040452">
    <property type="entry name" value="SfsA_C"/>
</dbReference>
<comment type="caution">
    <text evidence="4">The sequence shown here is derived from an EMBL/GenBank/DDBJ whole genome shotgun (WGS) entry which is preliminary data.</text>
</comment>
<organism evidence="4 5">
    <name type="scientific">Minwuia thermotolerans</name>
    <dbReference type="NCBI Taxonomy" id="2056226"/>
    <lineage>
        <taxon>Bacteria</taxon>
        <taxon>Pseudomonadati</taxon>
        <taxon>Pseudomonadota</taxon>
        <taxon>Alphaproteobacteria</taxon>
        <taxon>Minwuiales</taxon>
        <taxon>Minwuiaceae</taxon>
        <taxon>Minwuia</taxon>
    </lineage>
</organism>